<keyword evidence="3" id="KW-1185">Reference proteome</keyword>
<dbReference type="EMBL" id="CP020442">
    <property type="protein sequence ID" value="ARC35496.1"/>
    <property type="molecule type" value="Genomic_DNA"/>
</dbReference>
<evidence type="ECO:0000313" key="3">
    <source>
        <dbReference type="Proteomes" id="UP000191257"/>
    </source>
</evidence>
<dbReference type="STRING" id="147645.A6J80_03075"/>
<gene>
    <name evidence="2" type="ORF">A6J80_03075</name>
</gene>
<feature type="region of interest" description="Disordered" evidence="1">
    <location>
        <begin position="1"/>
        <end position="22"/>
    </location>
</feature>
<dbReference type="KEGG" id="pye:A6J80_03075"/>
<evidence type="ECO:0000313" key="2">
    <source>
        <dbReference type="EMBL" id="ARC35496.1"/>
    </source>
</evidence>
<protein>
    <submittedName>
        <fullName evidence="2">Uncharacterized protein</fullName>
    </submittedName>
</protein>
<evidence type="ECO:0000256" key="1">
    <source>
        <dbReference type="SAM" id="MobiDB-lite"/>
    </source>
</evidence>
<accession>A0A1V0GNR0</accession>
<dbReference type="RefSeq" id="WP_080620448.1">
    <property type="nucleotide sequence ID" value="NZ_CAWMZI010000001.1"/>
</dbReference>
<dbReference type="Proteomes" id="UP000191257">
    <property type="component" value="Chromosome"/>
</dbReference>
<dbReference type="AlphaFoldDB" id="A0A1V0GNR0"/>
<proteinExistence type="predicted"/>
<sequence length="128" mass="14166">MPDPTDPHPVADDPSSIVQQMPEGGDDVLAEIVKRLRGQDPIPSRNEVADAIVKAEVDLRAEVERLTRHRDMWRGQCVRQAAKLTEMRAALTAIVACWDAPKYKHFMGPNINRARAALSPETDGGQDD</sequence>
<reference evidence="2" key="1">
    <citation type="submission" date="2017-12" db="EMBL/GenBank/DDBJ databases">
        <title>FDA dAtabase for Regulatory Grade micrObial Sequences (FDA-ARGOS): Supporting development and validation of Infectious Disease Dx tests.</title>
        <authorList>
            <person name="Campos J."/>
            <person name="Goldberg B."/>
            <person name="Tallon L."/>
            <person name="Sadzewicz L."/>
            <person name="Sengamalay N."/>
            <person name="Ott S."/>
            <person name="Godinez A."/>
            <person name="Nagaraj S."/>
            <person name="Vyas G."/>
            <person name="Aluvathingal J."/>
            <person name="Nadendla S."/>
            <person name="Geyer C."/>
            <person name="Nandy P."/>
            <person name="Hobson J."/>
            <person name="Sichtig H."/>
        </authorList>
    </citation>
    <scope>NUCLEOTIDE SEQUENCE</scope>
    <source>
        <strain evidence="2">FDAARGOS_252</strain>
    </source>
</reference>
<organism evidence="2 3">
    <name type="scientific">Paracoccus yeei</name>
    <dbReference type="NCBI Taxonomy" id="147645"/>
    <lineage>
        <taxon>Bacteria</taxon>
        <taxon>Pseudomonadati</taxon>
        <taxon>Pseudomonadota</taxon>
        <taxon>Alphaproteobacteria</taxon>
        <taxon>Rhodobacterales</taxon>
        <taxon>Paracoccaceae</taxon>
        <taxon>Paracoccus</taxon>
    </lineage>
</organism>
<name>A0A1V0GNR0_9RHOB</name>
<feature type="compositionally biased region" description="Basic and acidic residues" evidence="1">
    <location>
        <begin position="1"/>
        <end position="11"/>
    </location>
</feature>